<evidence type="ECO:0000256" key="3">
    <source>
        <dbReference type="ARBA" id="ARBA00022989"/>
    </source>
</evidence>
<dbReference type="Proteomes" id="UP000187209">
    <property type="component" value="Unassembled WGS sequence"/>
</dbReference>
<feature type="transmembrane region" description="Helical" evidence="5">
    <location>
        <begin position="931"/>
        <end position="951"/>
    </location>
</feature>
<feature type="transmembrane region" description="Helical" evidence="5">
    <location>
        <begin position="786"/>
        <end position="807"/>
    </location>
</feature>
<feature type="domain" description="Receptor ligand binding region" evidence="6">
    <location>
        <begin position="346"/>
        <end position="498"/>
    </location>
</feature>
<comment type="caution">
    <text evidence="7">The sequence shown here is derived from an EMBL/GenBank/DDBJ whole genome shotgun (WGS) entry which is preliminary data.</text>
</comment>
<comment type="subcellular location">
    <subcellularLocation>
        <location evidence="1">Membrane</location>
    </subcellularLocation>
</comment>
<dbReference type="InterPro" id="IPR028082">
    <property type="entry name" value="Peripla_BP_I"/>
</dbReference>
<feature type="transmembrane region" description="Helical" evidence="5">
    <location>
        <begin position="747"/>
        <end position="765"/>
    </location>
</feature>
<organism evidence="7 8">
    <name type="scientific">Stentor coeruleus</name>
    <dbReference type="NCBI Taxonomy" id="5963"/>
    <lineage>
        <taxon>Eukaryota</taxon>
        <taxon>Sar</taxon>
        <taxon>Alveolata</taxon>
        <taxon>Ciliophora</taxon>
        <taxon>Postciliodesmatophora</taxon>
        <taxon>Heterotrichea</taxon>
        <taxon>Heterotrichida</taxon>
        <taxon>Stentoridae</taxon>
        <taxon>Stentor</taxon>
    </lineage>
</organism>
<dbReference type="EMBL" id="MPUH01000115">
    <property type="protein sequence ID" value="OMJ89892.1"/>
    <property type="molecule type" value="Genomic_DNA"/>
</dbReference>
<dbReference type="GO" id="GO:0016020">
    <property type="term" value="C:membrane"/>
    <property type="evidence" value="ECO:0007669"/>
    <property type="project" value="UniProtKB-SubCell"/>
</dbReference>
<evidence type="ECO:0000259" key="6">
    <source>
        <dbReference type="Pfam" id="PF01094"/>
    </source>
</evidence>
<keyword evidence="3 5" id="KW-1133">Transmembrane helix</keyword>
<evidence type="ECO:0000256" key="5">
    <source>
        <dbReference type="SAM" id="Phobius"/>
    </source>
</evidence>
<dbReference type="AlphaFoldDB" id="A0A1R2CLK1"/>
<sequence>MLILLLLILNISAYNIGYIGSDTANLNFLKNTFKVFSSNSKFNQYTNVLEIQKSDIKDLSLIIDDSKSEISYSLDKEFVTENKIPILILAPGENSDFIYYQDSSYKCIISTLTNTFNYLNITELGVIWSFSNKNKNIIDLLKEAWDHKVISASVGSIDDKSEISKILGKVLKSEGIQDYLFLGDKKICSTFKKAFESSYLVKTGNIAIFLDECVYQVNTTGSFILSKPQVTFSSNLTEYFYNFVEPYFSVFQESELSPFQIARKFQNIINPCVYDIVNIQNSTKVVVGKADDQTFLIETTAIFLGGKNESTRFLKPQIVISANTGFTNPPGNSNVYQNSKYQEGTYFAVEKVNRDRVFFPKYELVLYDKVDCGVSVFEANYSRDCFLKHIPHMGNAYIPTLYPLTGSVLKQLASLKIKMPFIGGVGTATLLSNKTAYPMFTRITSPSSYFATAWSKILGIYGWSNIIVFYTNDSFGNGTYDVVKKESESEGFNILNAEEDRMINVVTNSSQLPIYYDRMRRAIDTGCNLMFLPMSDPSPFFWIEGLYDVGARKGDLVVVFFSITGLDALNSTGGNYTKRAELMHGSFIVYNAAWIGEYGQNVRQEYLKYRNKAWARSFFIDAAFSAAYTINFLMNQGKFFENSTEFMIAQRNIRMVGCSGTISFDHSTNDRNLYFFNLYNFYQDSLEEWHGDAIGLISPVSTVYYTVMKEPIFAQGSIPKDMKENYLDCSFRENQIRNSNMGEGIKIGVSIGLLIIAGIITAYASKKVKYNRILPLGVRCYANFQDYLTIGFIIVESFQLIAIGPSFQAFNDFLSKVSEMISLNLSKAASFRNTTFWAIFYAMLFLAYVWLVVLGLLALRVCGCGGAIRKRLEDFKNFTIPFLSNYLFIPITVCILSILACDKAIGTHLDDSYLNYDCKLTCWRGEHIGNVAPACLLIILYIPMAILYRTLWQESNTNINVRANSSFLIVKNIAFVAIIVISKIIKDSYSLAYSFVFGIIMIGLLGYVFYIRLPFNYDRANYMLKTMYLCIIWNTIICILSNSISIFSYPWLILQILGWVAIITGGTIFMSKLPPNMLVTPQGRNIVDLFKFAFGKASYRQSTYKYIK</sequence>
<feature type="transmembrane region" description="Helical" evidence="5">
    <location>
        <begin position="991"/>
        <end position="1010"/>
    </location>
</feature>
<reference evidence="7 8" key="1">
    <citation type="submission" date="2016-11" db="EMBL/GenBank/DDBJ databases">
        <title>The macronuclear genome of Stentor coeruleus: a giant cell with tiny introns.</title>
        <authorList>
            <person name="Slabodnick M."/>
            <person name="Ruby J.G."/>
            <person name="Reiff S.B."/>
            <person name="Swart E.C."/>
            <person name="Gosai S."/>
            <person name="Prabakaran S."/>
            <person name="Witkowska E."/>
            <person name="Larue G.E."/>
            <person name="Fisher S."/>
            <person name="Freeman R.M."/>
            <person name="Gunawardena J."/>
            <person name="Chu W."/>
            <person name="Stover N.A."/>
            <person name="Gregory B.D."/>
            <person name="Nowacki M."/>
            <person name="Derisi J."/>
            <person name="Roy S.W."/>
            <person name="Marshall W.F."/>
            <person name="Sood P."/>
        </authorList>
    </citation>
    <scope>NUCLEOTIDE SEQUENCE [LARGE SCALE GENOMIC DNA]</scope>
    <source>
        <strain evidence="7">WM001</strain>
    </source>
</reference>
<protein>
    <recommendedName>
        <fullName evidence="6">Receptor ligand binding region domain-containing protein</fullName>
    </recommendedName>
</protein>
<evidence type="ECO:0000313" key="7">
    <source>
        <dbReference type="EMBL" id="OMJ89892.1"/>
    </source>
</evidence>
<feature type="transmembrane region" description="Helical" evidence="5">
    <location>
        <begin position="1022"/>
        <end position="1044"/>
    </location>
</feature>
<dbReference type="InterPro" id="IPR001828">
    <property type="entry name" value="ANF_lig-bd_rcpt"/>
</dbReference>
<evidence type="ECO:0000256" key="1">
    <source>
        <dbReference type="ARBA" id="ARBA00004370"/>
    </source>
</evidence>
<proteinExistence type="predicted"/>
<dbReference type="Pfam" id="PF01094">
    <property type="entry name" value="ANF_receptor"/>
    <property type="match status" value="1"/>
</dbReference>
<feature type="transmembrane region" description="Helical" evidence="5">
    <location>
        <begin position="880"/>
        <end position="900"/>
    </location>
</feature>
<accession>A0A1R2CLK1</accession>
<keyword evidence="4 5" id="KW-0472">Membrane</keyword>
<keyword evidence="2 5" id="KW-0812">Transmembrane</keyword>
<gene>
    <name evidence="7" type="ORF">SteCoe_7880</name>
</gene>
<dbReference type="OrthoDB" id="5984008at2759"/>
<dbReference type="SUPFAM" id="SSF53822">
    <property type="entry name" value="Periplasmic binding protein-like I"/>
    <property type="match status" value="1"/>
</dbReference>
<feature type="transmembrane region" description="Helical" evidence="5">
    <location>
        <begin position="1050"/>
        <end position="1070"/>
    </location>
</feature>
<evidence type="ECO:0000256" key="4">
    <source>
        <dbReference type="ARBA" id="ARBA00023136"/>
    </source>
</evidence>
<dbReference type="Gene3D" id="3.40.50.2300">
    <property type="match status" value="2"/>
</dbReference>
<keyword evidence="8" id="KW-1185">Reference proteome</keyword>
<name>A0A1R2CLK1_9CILI</name>
<evidence type="ECO:0000313" key="8">
    <source>
        <dbReference type="Proteomes" id="UP000187209"/>
    </source>
</evidence>
<feature type="transmembrane region" description="Helical" evidence="5">
    <location>
        <begin position="963"/>
        <end position="985"/>
    </location>
</feature>
<feature type="transmembrane region" description="Helical" evidence="5">
    <location>
        <begin position="836"/>
        <end position="859"/>
    </location>
</feature>
<evidence type="ECO:0000256" key="2">
    <source>
        <dbReference type="ARBA" id="ARBA00022692"/>
    </source>
</evidence>